<dbReference type="InterPro" id="IPR026720">
    <property type="entry name" value="CFAP91"/>
</dbReference>
<evidence type="ECO:0000256" key="6">
    <source>
        <dbReference type="ARBA" id="ARBA00029555"/>
    </source>
</evidence>
<proteinExistence type="inferred from homology"/>
<dbReference type="eggNOG" id="ENOG502QRFI">
    <property type="taxonomic scope" value="Eukaryota"/>
</dbReference>
<accession>A0A1X7UR88</accession>
<comment type="similarity">
    <text evidence="5">Belongs to the CFAP91 family.</text>
</comment>
<dbReference type="Pfam" id="PF14738">
    <property type="entry name" value="CFAP91"/>
    <property type="match status" value="1"/>
</dbReference>
<dbReference type="PANTHER" id="PTHR22455:SF10">
    <property type="entry name" value="CILIA- AND FLAGELLA-ASSOCIATED PROTEIN 91"/>
    <property type="match status" value="1"/>
</dbReference>
<evidence type="ECO:0000313" key="8">
    <source>
        <dbReference type="EnsemblMetazoa" id="Aqu2.1.29912_001"/>
    </source>
</evidence>
<keyword evidence="2" id="KW-0963">Cytoplasm</keyword>
<dbReference type="Gene3D" id="3.90.215.10">
    <property type="entry name" value="Gamma Fibrinogen, chain A, domain 1"/>
    <property type="match status" value="1"/>
</dbReference>
<organism evidence="8">
    <name type="scientific">Amphimedon queenslandica</name>
    <name type="common">Sponge</name>
    <dbReference type="NCBI Taxonomy" id="400682"/>
    <lineage>
        <taxon>Eukaryota</taxon>
        <taxon>Metazoa</taxon>
        <taxon>Porifera</taxon>
        <taxon>Demospongiae</taxon>
        <taxon>Heteroscleromorpha</taxon>
        <taxon>Haplosclerida</taxon>
        <taxon>Niphatidae</taxon>
        <taxon>Amphimedon</taxon>
    </lineage>
</organism>
<dbReference type="STRING" id="400682.A0A1X7UR88"/>
<evidence type="ECO:0000259" key="7">
    <source>
        <dbReference type="Pfam" id="PF14738"/>
    </source>
</evidence>
<keyword evidence="3" id="KW-0206">Cytoskeleton</keyword>
<dbReference type="AlphaFoldDB" id="A0A1X7UR88"/>
<evidence type="ECO:0000256" key="1">
    <source>
        <dbReference type="ARBA" id="ARBA00004430"/>
    </source>
</evidence>
<reference evidence="8" key="1">
    <citation type="submission" date="2017-05" db="UniProtKB">
        <authorList>
            <consortium name="EnsemblMetazoa"/>
        </authorList>
    </citation>
    <scope>IDENTIFICATION</scope>
</reference>
<dbReference type="InterPro" id="IPR014716">
    <property type="entry name" value="Fibrinogen_a/b/g_C_1"/>
</dbReference>
<dbReference type="PANTHER" id="PTHR22455">
    <property type="entry name" value="CILIA- AND FLAGELLA-ASSOCIATED PROTEIN 91"/>
    <property type="match status" value="1"/>
</dbReference>
<keyword evidence="4" id="KW-0966">Cell projection</keyword>
<evidence type="ECO:0000256" key="4">
    <source>
        <dbReference type="ARBA" id="ARBA00023273"/>
    </source>
</evidence>
<dbReference type="InterPro" id="IPR032840">
    <property type="entry name" value="CFAP91_dom"/>
</dbReference>
<protein>
    <recommendedName>
        <fullName evidence="6">Cilia- and flagella-associated protein 91</fullName>
    </recommendedName>
</protein>
<dbReference type="InParanoid" id="A0A1X7UR88"/>
<feature type="domain" description="CFAP91" evidence="7">
    <location>
        <begin position="173"/>
        <end position="301"/>
    </location>
</feature>
<dbReference type="EnsemblMetazoa" id="Aqu2.1.29912_001">
    <property type="protein sequence ID" value="Aqu2.1.29912_001"/>
    <property type="gene ID" value="Aqu2.1.29912"/>
</dbReference>
<comment type="subcellular location">
    <subcellularLocation>
        <location evidence="1">Cytoplasm</location>
        <location evidence="1">Cytoskeleton</location>
        <location evidence="1">Cilium axoneme</location>
    </subcellularLocation>
</comment>
<dbReference type="OrthoDB" id="5971203at2759"/>
<evidence type="ECO:0000256" key="5">
    <source>
        <dbReference type="ARBA" id="ARBA00029468"/>
    </source>
</evidence>
<sequence length="672" mass="76044">MATVTQTVQRPFVRPQRNYDYLYDPVFTLSSQKDHAKETYKSQTSADKLYSSPNYKTMFSCLRHYPRQTLKLDMTDPVPKHVPRYWTGYTEQARETILRYTRFNYDPLVRLPPKYYPPTDVEGQDRHKFFRRPIIPFLPQMPPTVVLAPQQMITSKDKLELSLAPPATKSVYIQTDYRDSETQTDPYSPEFVIRPGSQPELLTIASLCYGRGLPAGLAEVEIIERARAKRVWEATLPPLNDMTQIEKRRRMMEEQECLEWSYREKEIEAIQDERMELLKKLLAQREVDYQTLNDKRLEYLCTLDGTCVNPTTLSFIENSLTNISDQLKGSSNGVNGATSEGLTGLLQLALVKELAKDYKDKSCDKEERRLLKSINASITNKIQSLQSQVSSLSSDLNKLSQLLAKHVNVTLDDLSSPLLSSCDAILSKWPNSPSGYYNLADVNGHSRHVYCHMETLCGKGGGWRRIASLNMTDPNEKCPTQFRTYGVSACGRPVTNSGSCVGITFPSRDIKYSQVCGKVIGYQVGRTNGAAAHHDSKVIYSAYIDGISLTHGYPRKHIWSLISGYTGIASSDCPCGSDTPYPVPLFVGTHYYCESGSHQSRASTNTLYSSDPLWDGKGCGSSETNCCQRTLIPWFYRSFTHSTTDNIEMRICCDEGTNNEDVAIREYEIYVK</sequence>
<name>A0A1X7UR88_AMPQE</name>
<evidence type="ECO:0000256" key="2">
    <source>
        <dbReference type="ARBA" id="ARBA00022490"/>
    </source>
</evidence>
<dbReference type="GO" id="GO:0005930">
    <property type="term" value="C:axoneme"/>
    <property type="evidence" value="ECO:0007669"/>
    <property type="project" value="UniProtKB-SubCell"/>
</dbReference>
<evidence type="ECO:0000256" key="3">
    <source>
        <dbReference type="ARBA" id="ARBA00023212"/>
    </source>
</evidence>